<dbReference type="Proteomes" id="UP000077202">
    <property type="component" value="Unassembled WGS sequence"/>
</dbReference>
<reference evidence="2" key="1">
    <citation type="submission" date="2016-03" db="EMBL/GenBank/DDBJ databases">
        <title>Mechanisms controlling the formation of the plant cell surface in tip-growing cells are functionally conserved among land plants.</title>
        <authorList>
            <person name="Honkanen S."/>
            <person name="Jones V.A."/>
            <person name="Morieri G."/>
            <person name="Champion C."/>
            <person name="Hetherington A.J."/>
            <person name="Kelly S."/>
            <person name="Saint-Marcoux D."/>
            <person name="Proust H."/>
            <person name="Prescott H."/>
            <person name="Dolan L."/>
        </authorList>
    </citation>
    <scope>NUCLEOTIDE SEQUENCE [LARGE SCALE GENOMIC DNA]</scope>
    <source>
        <tissue evidence="2">Whole gametophyte</tissue>
    </source>
</reference>
<dbReference type="EMBL" id="LVLJ01001855">
    <property type="protein sequence ID" value="OAE27639.1"/>
    <property type="molecule type" value="Genomic_DNA"/>
</dbReference>
<comment type="caution">
    <text evidence="2">The sequence shown here is derived from an EMBL/GenBank/DDBJ whole genome shotgun (WGS) entry which is preliminary data.</text>
</comment>
<feature type="region of interest" description="Disordered" evidence="1">
    <location>
        <begin position="24"/>
        <end position="59"/>
    </location>
</feature>
<sequence>MINHLTPFLVNFYRGMGLLTREEEKRFPRERESFTVESSEGTEDENRSPAVPTHTTARGPVQVDVVQRQEQPQRLVIKRRKVVSDDEEELANVVRRMDMDVSGAKQHRARARPKKRAKRRMVTVEVSNSSVEKTVAPIVNTSEVATSEVMRPVELGVPSEVSIEVPADIPAEPLKEGTELVSPISLSSERTRSAQGEGTPQMQMNEDVKKEFTLSEEILEQVVARVGGTVVKAEGITLPTFPVEEDSVVPLLKYLDGKRGKYAVSKEPGFYVQMIRNKTKLKRAVAIKSGWDSATALARQRAATLSTECAAVKATLRE</sequence>
<dbReference type="AlphaFoldDB" id="A0A176W3M9"/>
<protein>
    <submittedName>
        <fullName evidence="2">Uncharacterized protein</fullName>
    </submittedName>
</protein>
<feature type="region of interest" description="Disordered" evidence="1">
    <location>
        <begin position="102"/>
        <end position="125"/>
    </location>
</feature>
<name>A0A176W3M9_MARPO</name>
<evidence type="ECO:0000256" key="1">
    <source>
        <dbReference type="SAM" id="MobiDB-lite"/>
    </source>
</evidence>
<keyword evidence="3" id="KW-1185">Reference proteome</keyword>
<evidence type="ECO:0000313" key="3">
    <source>
        <dbReference type="Proteomes" id="UP000077202"/>
    </source>
</evidence>
<feature type="compositionally biased region" description="Basic residues" evidence="1">
    <location>
        <begin position="105"/>
        <end position="121"/>
    </location>
</feature>
<accession>A0A176W3M9</accession>
<organism evidence="2 3">
    <name type="scientific">Marchantia polymorpha subsp. ruderalis</name>
    <dbReference type="NCBI Taxonomy" id="1480154"/>
    <lineage>
        <taxon>Eukaryota</taxon>
        <taxon>Viridiplantae</taxon>
        <taxon>Streptophyta</taxon>
        <taxon>Embryophyta</taxon>
        <taxon>Marchantiophyta</taxon>
        <taxon>Marchantiopsida</taxon>
        <taxon>Marchantiidae</taxon>
        <taxon>Marchantiales</taxon>
        <taxon>Marchantiaceae</taxon>
        <taxon>Marchantia</taxon>
    </lineage>
</organism>
<gene>
    <name evidence="2" type="ORF">AXG93_3337s1010</name>
</gene>
<proteinExistence type="predicted"/>
<feature type="compositionally biased region" description="Basic and acidic residues" evidence="1">
    <location>
        <begin position="24"/>
        <end position="34"/>
    </location>
</feature>
<evidence type="ECO:0000313" key="2">
    <source>
        <dbReference type="EMBL" id="OAE27639.1"/>
    </source>
</evidence>